<keyword evidence="3" id="KW-1185">Reference proteome</keyword>
<accession>A0A6J8ET14</accession>
<dbReference type="AlphaFoldDB" id="A0A6J8ET14"/>
<organism evidence="2 3">
    <name type="scientific">Mytilus coruscus</name>
    <name type="common">Sea mussel</name>
    <dbReference type="NCBI Taxonomy" id="42192"/>
    <lineage>
        <taxon>Eukaryota</taxon>
        <taxon>Metazoa</taxon>
        <taxon>Spiralia</taxon>
        <taxon>Lophotrochozoa</taxon>
        <taxon>Mollusca</taxon>
        <taxon>Bivalvia</taxon>
        <taxon>Autobranchia</taxon>
        <taxon>Pteriomorphia</taxon>
        <taxon>Mytilida</taxon>
        <taxon>Mytiloidea</taxon>
        <taxon>Mytilidae</taxon>
        <taxon>Mytilinae</taxon>
        <taxon>Mytilus</taxon>
    </lineage>
</organism>
<name>A0A6J8ET14_MYTCO</name>
<protein>
    <submittedName>
        <fullName evidence="2">Uncharacterized protein</fullName>
    </submittedName>
</protein>
<evidence type="ECO:0000256" key="1">
    <source>
        <dbReference type="SAM" id="MobiDB-lite"/>
    </source>
</evidence>
<gene>
    <name evidence="2" type="ORF">MCOR_54338</name>
</gene>
<proteinExistence type="predicted"/>
<sequence length="169" mass="19225">MQHPSTTASHSATTHSPQPAANHHSPICIVSKFLCYYSFIVNLFTNQTQSATTDQHAIIIKEPQSKILFTFLHTTSQHLVLLQLQSHLKQQVIKTVLFNSHFHLTSRQSSQPTFNYPEPSTPTSLIPFDTPERSTPLHRRPIPDRKIDGIFKSLSVEEKTKQKLETTNK</sequence>
<feature type="region of interest" description="Disordered" evidence="1">
    <location>
        <begin position="109"/>
        <end position="143"/>
    </location>
</feature>
<dbReference type="EMBL" id="CACVKT020009538">
    <property type="protein sequence ID" value="CAC5422281.1"/>
    <property type="molecule type" value="Genomic_DNA"/>
</dbReference>
<dbReference type="Proteomes" id="UP000507470">
    <property type="component" value="Unassembled WGS sequence"/>
</dbReference>
<reference evidence="2 3" key="1">
    <citation type="submission" date="2020-06" db="EMBL/GenBank/DDBJ databases">
        <authorList>
            <person name="Li R."/>
            <person name="Bekaert M."/>
        </authorList>
    </citation>
    <scope>NUCLEOTIDE SEQUENCE [LARGE SCALE GENOMIC DNA]</scope>
    <source>
        <strain evidence="3">wild</strain>
    </source>
</reference>
<evidence type="ECO:0000313" key="2">
    <source>
        <dbReference type="EMBL" id="CAC5422281.1"/>
    </source>
</evidence>
<feature type="compositionally biased region" description="Low complexity" evidence="1">
    <location>
        <begin position="1"/>
        <end position="17"/>
    </location>
</feature>
<feature type="region of interest" description="Disordered" evidence="1">
    <location>
        <begin position="1"/>
        <end position="22"/>
    </location>
</feature>
<evidence type="ECO:0000313" key="3">
    <source>
        <dbReference type="Proteomes" id="UP000507470"/>
    </source>
</evidence>